<dbReference type="PANTHER" id="PTHR19444:SF13">
    <property type="entry name" value="PROTEIN UNC-93 HOMOLOG A"/>
    <property type="match status" value="1"/>
</dbReference>
<dbReference type="EMBL" id="BRYB01000658">
    <property type="protein sequence ID" value="GMI34799.1"/>
    <property type="molecule type" value="Genomic_DNA"/>
</dbReference>
<feature type="transmembrane region" description="Helical" evidence="2">
    <location>
        <begin position="330"/>
        <end position="350"/>
    </location>
</feature>
<dbReference type="Pfam" id="PF07690">
    <property type="entry name" value="MFS_1"/>
    <property type="match status" value="1"/>
</dbReference>
<proteinExistence type="inferred from homology"/>
<feature type="transmembrane region" description="Helical" evidence="2">
    <location>
        <begin position="138"/>
        <end position="160"/>
    </location>
</feature>
<protein>
    <submittedName>
        <fullName evidence="3">Uncharacterized protein</fullName>
    </submittedName>
</protein>
<feature type="transmembrane region" description="Helical" evidence="2">
    <location>
        <begin position="362"/>
        <end position="380"/>
    </location>
</feature>
<feature type="transmembrane region" description="Helical" evidence="2">
    <location>
        <begin position="386"/>
        <end position="404"/>
    </location>
</feature>
<dbReference type="InterPro" id="IPR036259">
    <property type="entry name" value="MFS_trans_sf"/>
</dbReference>
<reference evidence="3 4" key="1">
    <citation type="journal article" date="2023" name="Commun. Biol.">
        <title>Genome analysis of Parmales, the sister group of diatoms, reveals the evolutionary specialization of diatoms from phago-mixotrophs to photoautotrophs.</title>
        <authorList>
            <person name="Ban H."/>
            <person name="Sato S."/>
            <person name="Yoshikawa S."/>
            <person name="Yamada K."/>
            <person name="Nakamura Y."/>
            <person name="Ichinomiya M."/>
            <person name="Sato N."/>
            <person name="Blanc-Mathieu R."/>
            <person name="Endo H."/>
            <person name="Kuwata A."/>
            <person name="Ogata H."/>
        </authorList>
    </citation>
    <scope>NUCLEOTIDE SEQUENCE [LARGE SCALE GENOMIC DNA]</scope>
</reference>
<feature type="transmembrane region" description="Helical" evidence="2">
    <location>
        <begin position="467"/>
        <end position="486"/>
    </location>
</feature>
<feature type="transmembrane region" description="Helical" evidence="2">
    <location>
        <begin position="244"/>
        <end position="266"/>
    </location>
</feature>
<accession>A0ABQ6MWY7</accession>
<keyword evidence="2" id="KW-1133">Transmembrane helix</keyword>
<keyword evidence="4" id="KW-1185">Reference proteome</keyword>
<feature type="transmembrane region" description="Helical" evidence="2">
    <location>
        <begin position="424"/>
        <end position="442"/>
    </location>
</feature>
<sequence>METKELVILVTFGVVLAGGAIIAFFLFSNLKSDTERESLSKPLMGSAAYTRSDNLSTASMSTQTPAQILRNFVLMAVCFSANHGAVTGCIGLATNRFGSETKLGADLGTWQLGTLYLTYTMSAMFGAAYVVRKLGSRNGLLAGLSIYCVYVTAFLIAAVVPDETKWPVAITGAAIGGVGGGFLWTAQGKYFVSVSEAYAISAGIEKSSATSYLAGIFSFFYLFEEVVLKLLSSVIVESVDSDDSWVIVFITYTVISVLACFGLLACHKFPVEEEDDSKGIMYKLTSSMRLLFTDAKMKYMIPVNSAFGFAAGFLGAFVTGQVLGPSGKDTYAGALTAIPPAVAAVMSLVLGKVGQRTGKGPILIMGSFFFMALAGMWLISPGLDRGWLFLIASYSFMGVGRATFESTLRATFADFFAKDSDGAFANIILQSGLSSALAFFLFPRLTCSTASDYCVEYQDGNLHNVKTLELIVVGVSAAAVLGYLRAAQIFRGEQRKEEEAKNLYGENAMGAKV</sequence>
<evidence type="ECO:0000256" key="1">
    <source>
        <dbReference type="ARBA" id="ARBA00009172"/>
    </source>
</evidence>
<evidence type="ECO:0000313" key="4">
    <source>
        <dbReference type="Proteomes" id="UP001165060"/>
    </source>
</evidence>
<dbReference type="PANTHER" id="PTHR19444">
    <property type="entry name" value="UNC-93 RELATED"/>
    <property type="match status" value="1"/>
</dbReference>
<feature type="transmembrane region" description="Helical" evidence="2">
    <location>
        <begin position="113"/>
        <end position="131"/>
    </location>
</feature>
<gene>
    <name evidence="3" type="ORF">TeGR_g8057</name>
</gene>
<feature type="transmembrane region" description="Helical" evidence="2">
    <location>
        <begin position="299"/>
        <end position="318"/>
    </location>
</feature>
<dbReference type="Gene3D" id="1.20.1250.20">
    <property type="entry name" value="MFS general substrate transporter like domains"/>
    <property type="match status" value="2"/>
</dbReference>
<comment type="similarity">
    <text evidence="1">Belongs to the unc-93 family.</text>
</comment>
<organism evidence="3 4">
    <name type="scientific">Tetraparma gracilis</name>
    <dbReference type="NCBI Taxonomy" id="2962635"/>
    <lineage>
        <taxon>Eukaryota</taxon>
        <taxon>Sar</taxon>
        <taxon>Stramenopiles</taxon>
        <taxon>Ochrophyta</taxon>
        <taxon>Bolidophyceae</taxon>
        <taxon>Parmales</taxon>
        <taxon>Triparmaceae</taxon>
        <taxon>Tetraparma</taxon>
    </lineage>
</organism>
<feature type="transmembrane region" description="Helical" evidence="2">
    <location>
        <begin position="166"/>
        <end position="186"/>
    </location>
</feature>
<comment type="caution">
    <text evidence="3">The sequence shown here is derived from an EMBL/GenBank/DDBJ whole genome shotgun (WGS) entry which is preliminary data.</text>
</comment>
<feature type="transmembrane region" description="Helical" evidence="2">
    <location>
        <begin position="207"/>
        <end position="224"/>
    </location>
</feature>
<dbReference type="InterPro" id="IPR011701">
    <property type="entry name" value="MFS"/>
</dbReference>
<dbReference type="SUPFAM" id="SSF103473">
    <property type="entry name" value="MFS general substrate transporter"/>
    <property type="match status" value="1"/>
</dbReference>
<keyword evidence="2" id="KW-0812">Transmembrane</keyword>
<feature type="transmembrane region" description="Helical" evidence="2">
    <location>
        <begin position="72"/>
        <end position="93"/>
    </location>
</feature>
<keyword evidence="2" id="KW-0472">Membrane</keyword>
<evidence type="ECO:0000313" key="3">
    <source>
        <dbReference type="EMBL" id="GMI34799.1"/>
    </source>
</evidence>
<evidence type="ECO:0000256" key="2">
    <source>
        <dbReference type="SAM" id="Phobius"/>
    </source>
</evidence>
<feature type="transmembrane region" description="Helical" evidence="2">
    <location>
        <begin position="6"/>
        <end position="27"/>
    </location>
</feature>
<dbReference type="InterPro" id="IPR051951">
    <property type="entry name" value="UNC-93_regulatory"/>
</dbReference>
<name>A0ABQ6MWY7_9STRA</name>
<dbReference type="Proteomes" id="UP001165060">
    <property type="component" value="Unassembled WGS sequence"/>
</dbReference>